<protein>
    <submittedName>
        <fullName evidence="1">Uncharacterized protein</fullName>
    </submittedName>
</protein>
<gene>
    <name evidence="1" type="ORF">SLEP1_g23578</name>
</gene>
<organism evidence="1 2">
    <name type="scientific">Rubroshorea leprosula</name>
    <dbReference type="NCBI Taxonomy" id="152421"/>
    <lineage>
        <taxon>Eukaryota</taxon>
        <taxon>Viridiplantae</taxon>
        <taxon>Streptophyta</taxon>
        <taxon>Embryophyta</taxon>
        <taxon>Tracheophyta</taxon>
        <taxon>Spermatophyta</taxon>
        <taxon>Magnoliopsida</taxon>
        <taxon>eudicotyledons</taxon>
        <taxon>Gunneridae</taxon>
        <taxon>Pentapetalae</taxon>
        <taxon>rosids</taxon>
        <taxon>malvids</taxon>
        <taxon>Malvales</taxon>
        <taxon>Dipterocarpaceae</taxon>
        <taxon>Rubroshorea</taxon>
    </lineage>
</organism>
<dbReference type="EMBL" id="BPVZ01000036">
    <property type="protein sequence ID" value="GKV12439.1"/>
    <property type="molecule type" value="Genomic_DNA"/>
</dbReference>
<sequence>MVESYVRDLTAALGKQLSLKTEKDVSLDLDGGVYIDLEGGASKQCFKVVLCWYNIDLEALQHGSNGVNIGWRMKTSKGRFFEVNAADGQVWGMEFIHGNKEDLNEQIKDTNMGKFIMGRCSDLDECFSSSRLKSTHMEKP</sequence>
<dbReference type="AlphaFoldDB" id="A0AAV5JD06"/>
<evidence type="ECO:0000313" key="1">
    <source>
        <dbReference type="EMBL" id="GKV12439.1"/>
    </source>
</evidence>
<dbReference type="Proteomes" id="UP001054252">
    <property type="component" value="Unassembled WGS sequence"/>
</dbReference>
<proteinExistence type="predicted"/>
<evidence type="ECO:0000313" key="2">
    <source>
        <dbReference type="Proteomes" id="UP001054252"/>
    </source>
</evidence>
<keyword evidence="2" id="KW-1185">Reference proteome</keyword>
<accession>A0AAV5JD06</accession>
<reference evidence="1 2" key="1">
    <citation type="journal article" date="2021" name="Commun. Biol.">
        <title>The genome of Shorea leprosula (Dipterocarpaceae) highlights the ecological relevance of drought in aseasonal tropical rainforests.</title>
        <authorList>
            <person name="Ng K.K.S."/>
            <person name="Kobayashi M.J."/>
            <person name="Fawcett J.A."/>
            <person name="Hatakeyama M."/>
            <person name="Paape T."/>
            <person name="Ng C.H."/>
            <person name="Ang C.C."/>
            <person name="Tnah L.H."/>
            <person name="Lee C.T."/>
            <person name="Nishiyama T."/>
            <person name="Sese J."/>
            <person name="O'Brien M.J."/>
            <person name="Copetti D."/>
            <person name="Mohd Noor M.I."/>
            <person name="Ong R.C."/>
            <person name="Putra M."/>
            <person name="Sireger I.Z."/>
            <person name="Indrioko S."/>
            <person name="Kosugi Y."/>
            <person name="Izuno A."/>
            <person name="Isagi Y."/>
            <person name="Lee S.L."/>
            <person name="Shimizu K.K."/>
        </authorList>
    </citation>
    <scope>NUCLEOTIDE SEQUENCE [LARGE SCALE GENOMIC DNA]</scope>
    <source>
        <strain evidence="1">214</strain>
    </source>
</reference>
<name>A0AAV5JD06_9ROSI</name>
<comment type="caution">
    <text evidence="1">The sequence shown here is derived from an EMBL/GenBank/DDBJ whole genome shotgun (WGS) entry which is preliminary data.</text>
</comment>